<accession>A0ABN1NUU1</accession>
<keyword evidence="2" id="KW-1185">Reference proteome</keyword>
<organism evidence="1 2">
    <name type="scientific">Streptomyces rhizosphaericus</name>
    <dbReference type="NCBI Taxonomy" id="114699"/>
    <lineage>
        <taxon>Bacteria</taxon>
        <taxon>Bacillati</taxon>
        <taxon>Actinomycetota</taxon>
        <taxon>Actinomycetes</taxon>
        <taxon>Kitasatosporales</taxon>
        <taxon>Streptomycetaceae</taxon>
        <taxon>Streptomyces</taxon>
        <taxon>Streptomyces violaceusniger group</taxon>
    </lineage>
</organism>
<evidence type="ECO:0000313" key="1">
    <source>
        <dbReference type="EMBL" id="GAA0917170.1"/>
    </source>
</evidence>
<evidence type="ECO:0000313" key="2">
    <source>
        <dbReference type="Proteomes" id="UP001500418"/>
    </source>
</evidence>
<comment type="caution">
    <text evidence="1">The sequence shown here is derived from an EMBL/GenBank/DDBJ whole genome shotgun (WGS) entry which is preliminary data.</text>
</comment>
<protein>
    <submittedName>
        <fullName evidence="1">Uncharacterized protein</fullName>
    </submittedName>
</protein>
<name>A0ABN1NUU1_9ACTN</name>
<reference evidence="2" key="1">
    <citation type="journal article" date="2019" name="Int. J. Syst. Evol. Microbiol.">
        <title>The Global Catalogue of Microorganisms (GCM) 10K type strain sequencing project: providing services to taxonomists for standard genome sequencing and annotation.</title>
        <authorList>
            <consortium name="The Broad Institute Genomics Platform"/>
            <consortium name="The Broad Institute Genome Sequencing Center for Infectious Disease"/>
            <person name="Wu L."/>
            <person name="Ma J."/>
        </authorList>
    </citation>
    <scope>NUCLEOTIDE SEQUENCE [LARGE SCALE GENOMIC DNA]</scope>
    <source>
        <strain evidence="2">JCM 11444</strain>
    </source>
</reference>
<dbReference type="Proteomes" id="UP001500418">
    <property type="component" value="Unassembled WGS sequence"/>
</dbReference>
<sequence>MLTRRKPLARLAGQTRGALCPAYDPAVDIPDRLIELQTAADAEHAKDTGLSRADLEAAVKRAVRHPDDG</sequence>
<gene>
    <name evidence="1" type="ORF">GCM10009575_006750</name>
</gene>
<proteinExistence type="predicted"/>
<dbReference type="EMBL" id="BAAAID010000002">
    <property type="protein sequence ID" value="GAA0917170.1"/>
    <property type="molecule type" value="Genomic_DNA"/>
</dbReference>